<protein>
    <submittedName>
        <fullName evidence="1">Uncharacterized protein</fullName>
    </submittedName>
</protein>
<dbReference type="EMBL" id="BLKM01006286">
    <property type="protein sequence ID" value="GFG36781.1"/>
    <property type="molecule type" value="Genomic_DNA"/>
</dbReference>
<dbReference type="AlphaFoldDB" id="A0A6L2PW00"/>
<dbReference type="InParanoid" id="A0A6L2PW00"/>
<dbReference type="Proteomes" id="UP000502823">
    <property type="component" value="Unassembled WGS sequence"/>
</dbReference>
<gene>
    <name evidence="1" type="ORF">Cfor_11563</name>
</gene>
<reference evidence="2" key="1">
    <citation type="submission" date="2020-01" db="EMBL/GenBank/DDBJ databases">
        <title>Draft genome sequence of the Termite Coptotermes fromosanus.</title>
        <authorList>
            <person name="Itakura S."/>
            <person name="Yosikawa Y."/>
            <person name="Umezawa K."/>
        </authorList>
    </citation>
    <scope>NUCLEOTIDE SEQUENCE [LARGE SCALE GENOMIC DNA]</scope>
</reference>
<dbReference type="OrthoDB" id="7987210at2759"/>
<evidence type="ECO:0000313" key="2">
    <source>
        <dbReference type="Proteomes" id="UP000502823"/>
    </source>
</evidence>
<organism evidence="1 2">
    <name type="scientific">Coptotermes formosanus</name>
    <name type="common">Formosan subterranean termite</name>
    <dbReference type="NCBI Taxonomy" id="36987"/>
    <lineage>
        <taxon>Eukaryota</taxon>
        <taxon>Metazoa</taxon>
        <taxon>Ecdysozoa</taxon>
        <taxon>Arthropoda</taxon>
        <taxon>Hexapoda</taxon>
        <taxon>Insecta</taxon>
        <taxon>Pterygota</taxon>
        <taxon>Neoptera</taxon>
        <taxon>Polyneoptera</taxon>
        <taxon>Dictyoptera</taxon>
        <taxon>Blattodea</taxon>
        <taxon>Blattoidea</taxon>
        <taxon>Termitoidae</taxon>
        <taxon>Rhinotermitidae</taxon>
        <taxon>Coptotermes</taxon>
    </lineage>
</organism>
<sequence length="68" mass="8258">MPQSSVCRILRNRFRVKRYRLQRLQALNPQDHNLRFHSCVDFQQHLEEDGFAEKLVFSDEATFHVRGW</sequence>
<proteinExistence type="predicted"/>
<comment type="caution">
    <text evidence="1">The sequence shown here is derived from an EMBL/GenBank/DDBJ whole genome shotgun (WGS) entry which is preliminary data.</text>
</comment>
<evidence type="ECO:0000313" key="1">
    <source>
        <dbReference type="EMBL" id="GFG36781.1"/>
    </source>
</evidence>
<name>A0A6L2PW00_COPFO</name>
<accession>A0A6L2PW00</accession>
<keyword evidence="2" id="KW-1185">Reference proteome</keyword>